<dbReference type="PANTHER" id="PTHR10615:SF161">
    <property type="entry name" value="HISTONE ACETYLTRANSFERASE KAT7"/>
    <property type="match status" value="1"/>
</dbReference>
<dbReference type="AlphaFoldDB" id="A0AA86R1S1"/>
<evidence type="ECO:0000313" key="14">
    <source>
        <dbReference type="EMBL" id="CAI9964622.1"/>
    </source>
</evidence>
<evidence type="ECO:0000256" key="8">
    <source>
        <dbReference type="ARBA" id="ARBA00022853"/>
    </source>
</evidence>
<dbReference type="InterPro" id="IPR002717">
    <property type="entry name" value="HAT_MYST-type"/>
</dbReference>
<evidence type="ECO:0000256" key="2">
    <source>
        <dbReference type="ARBA" id="ARBA00010107"/>
    </source>
</evidence>
<dbReference type="SUPFAM" id="SSF54160">
    <property type="entry name" value="Chromo domain-like"/>
    <property type="match status" value="1"/>
</dbReference>
<evidence type="ECO:0000256" key="5">
    <source>
        <dbReference type="ARBA" id="ARBA00022723"/>
    </source>
</evidence>
<dbReference type="Pfam" id="PF17772">
    <property type="entry name" value="zf-MYST"/>
    <property type="match status" value="1"/>
</dbReference>
<evidence type="ECO:0000256" key="1">
    <source>
        <dbReference type="ARBA" id="ARBA00004123"/>
    </source>
</evidence>
<proteinExistence type="inferred from homology"/>
<dbReference type="InterPro" id="IPR016181">
    <property type="entry name" value="Acyl_CoA_acyltransferase"/>
</dbReference>
<gene>
    <name evidence="15" type="ORF">HINF_LOCUS41251</name>
    <name evidence="14" type="ORF">HINF_LOCUS52267</name>
</gene>
<dbReference type="Gene3D" id="3.30.60.60">
    <property type="entry name" value="N-acetyl transferase-like"/>
    <property type="match status" value="1"/>
</dbReference>
<evidence type="ECO:0000313" key="16">
    <source>
        <dbReference type="Proteomes" id="UP001642409"/>
    </source>
</evidence>
<dbReference type="Gene3D" id="3.40.630.30">
    <property type="match status" value="1"/>
</dbReference>
<evidence type="ECO:0000259" key="13">
    <source>
        <dbReference type="PROSITE" id="PS51726"/>
    </source>
</evidence>
<dbReference type="InterPro" id="IPR040706">
    <property type="entry name" value="Zf-MYST"/>
</dbReference>
<dbReference type="Proteomes" id="UP001642409">
    <property type="component" value="Unassembled WGS sequence"/>
</dbReference>
<comment type="subcellular location">
    <subcellularLocation>
        <location evidence="1 12">Nucleus</location>
    </subcellularLocation>
</comment>
<keyword evidence="6" id="KW-0863">Zinc-finger</keyword>
<dbReference type="EC" id="2.3.1.48" evidence="3 12"/>
<evidence type="ECO:0000256" key="7">
    <source>
        <dbReference type="ARBA" id="ARBA00022833"/>
    </source>
</evidence>
<accession>A0AA86R1S1</accession>
<dbReference type="EMBL" id="CAXDID020000165">
    <property type="protein sequence ID" value="CAL6045663.1"/>
    <property type="molecule type" value="Genomic_DNA"/>
</dbReference>
<sequence length="389" mass="46260">MSEQQLKLKDGQQYIYYKCACRASDNEELVCRLLKSRDSENGLEYYVQFMDCNSRVDDWYLASSIKPLSDEERISRDEQIRTFVDKPVEVRSINRLHFGGFVMDVWYYVPLTEELQHDDVYCCEFCLNFINNKRGYERHLQKCTVREPPGTEIYRDDKIIFYEIDGQTQKRYCRNISYVARMFLQHKTLEIDVDIFNFYVMYAKLGDSYRLVGYFSKEKPLMMPSANILSCILTLPCYQSQGFGSILIDMSYMLASRDNLIGSPEKPLSDLGYMAFSRYWKHRIFEYLTEHDTNSISIADIVKYTNFTALDIQQTMRQENCLFPRKSGDFVFYVKDEQMSKFIESAERQEKKAWRIQDKYLHYFPCSLLGREYKGDLDRLVVWVKQLGY</sequence>
<dbReference type="InterPro" id="IPR016197">
    <property type="entry name" value="Chromo-like_dom_sf"/>
</dbReference>
<evidence type="ECO:0000256" key="11">
    <source>
        <dbReference type="PIRSR" id="PIRSR602717-51"/>
    </source>
</evidence>
<feature type="active site" description="Proton donor/acceptor" evidence="11">
    <location>
        <position position="265"/>
    </location>
</feature>
<dbReference type="InterPro" id="IPR036388">
    <property type="entry name" value="WH-like_DNA-bd_sf"/>
</dbReference>
<dbReference type="Gene3D" id="1.10.10.10">
    <property type="entry name" value="Winged helix-like DNA-binding domain superfamily/Winged helix DNA-binding domain"/>
    <property type="match status" value="1"/>
</dbReference>
<dbReference type="Pfam" id="PF01853">
    <property type="entry name" value="MOZ_SAS"/>
    <property type="match status" value="1"/>
</dbReference>
<dbReference type="GO" id="GO:0003712">
    <property type="term" value="F:transcription coregulator activity"/>
    <property type="evidence" value="ECO:0007669"/>
    <property type="project" value="TreeGrafter"/>
</dbReference>
<keyword evidence="10 12" id="KW-0539">Nucleus</keyword>
<dbReference type="PROSITE" id="PS51726">
    <property type="entry name" value="MYST_HAT"/>
    <property type="match status" value="1"/>
</dbReference>
<keyword evidence="5" id="KW-0479">Metal-binding</keyword>
<dbReference type="EMBL" id="CATOUU010000981">
    <property type="protein sequence ID" value="CAI9964622.1"/>
    <property type="molecule type" value="Genomic_DNA"/>
</dbReference>
<evidence type="ECO:0000313" key="15">
    <source>
        <dbReference type="EMBL" id="CAL6045663.1"/>
    </source>
</evidence>
<dbReference type="PANTHER" id="PTHR10615">
    <property type="entry name" value="HISTONE ACETYLTRANSFERASE"/>
    <property type="match status" value="1"/>
</dbReference>
<evidence type="ECO:0000256" key="10">
    <source>
        <dbReference type="ARBA" id="ARBA00023242"/>
    </source>
</evidence>
<name>A0AA86R1S1_9EUKA</name>
<dbReference type="GO" id="GO:0005634">
    <property type="term" value="C:nucleus"/>
    <property type="evidence" value="ECO:0007669"/>
    <property type="project" value="UniProtKB-SubCell"/>
</dbReference>
<evidence type="ECO:0000256" key="4">
    <source>
        <dbReference type="ARBA" id="ARBA00022679"/>
    </source>
</evidence>
<dbReference type="GO" id="GO:0000785">
    <property type="term" value="C:chromatin"/>
    <property type="evidence" value="ECO:0007669"/>
    <property type="project" value="TreeGrafter"/>
</dbReference>
<dbReference type="InterPro" id="IPR025995">
    <property type="entry name" value="Tudor-knot"/>
</dbReference>
<dbReference type="GO" id="GO:0003682">
    <property type="term" value="F:chromatin binding"/>
    <property type="evidence" value="ECO:0007669"/>
    <property type="project" value="TreeGrafter"/>
</dbReference>
<evidence type="ECO:0000256" key="6">
    <source>
        <dbReference type="ARBA" id="ARBA00022771"/>
    </source>
</evidence>
<keyword evidence="7" id="KW-0862">Zinc</keyword>
<keyword evidence="8" id="KW-0156">Chromatin regulator</keyword>
<dbReference type="GO" id="GO:0006357">
    <property type="term" value="P:regulation of transcription by RNA polymerase II"/>
    <property type="evidence" value="ECO:0007669"/>
    <property type="project" value="TreeGrafter"/>
</dbReference>
<evidence type="ECO:0000256" key="12">
    <source>
        <dbReference type="RuleBase" id="RU361211"/>
    </source>
</evidence>
<dbReference type="Gene3D" id="2.30.30.140">
    <property type="match status" value="1"/>
</dbReference>
<evidence type="ECO:0000256" key="9">
    <source>
        <dbReference type="ARBA" id="ARBA00022990"/>
    </source>
</evidence>
<comment type="similarity">
    <text evidence="2 12">Belongs to the MYST (SAS/MOZ) family.</text>
</comment>
<dbReference type="SUPFAM" id="SSF55729">
    <property type="entry name" value="Acyl-CoA N-acyltransferases (Nat)"/>
    <property type="match status" value="1"/>
</dbReference>
<dbReference type="Pfam" id="PF11717">
    <property type="entry name" value="Tudor-knot"/>
    <property type="match status" value="1"/>
</dbReference>
<keyword evidence="4" id="KW-0808">Transferase</keyword>
<dbReference type="InterPro" id="IPR050603">
    <property type="entry name" value="MYST_HAT"/>
</dbReference>
<keyword evidence="16" id="KW-1185">Reference proteome</keyword>
<reference evidence="15 16" key="2">
    <citation type="submission" date="2024-07" db="EMBL/GenBank/DDBJ databases">
        <authorList>
            <person name="Akdeniz Z."/>
        </authorList>
    </citation>
    <scope>NUCLEOTIDE SEQUENCE [LARGE SCALE GENOMIC DNA]</scope>
</reference>
<protein>
    <recommendedName>
        <fullName evidence="3 12">Histone acetyltransferase</fullName>
        <ecNumber evidence="3 12">2.3.1.48</ecNumber>
    </recommendedName>
</protein>
<reference evidence="14" key="1">
    <citation type="submission" date="2023-06" db="EMBL/GenBank/DDBJ databases">
        <authorList>
            <person name="Kurt Z."/>
        </authorList>
    </citation>
    <scope>NUCLEOTIDE SEQUENCE</scope>
</reference>
<organism evidence="14">
    <name type="scientific">Hexamita inflata</name>
    <dbReference type="NCBI Taxonomy" id="28002"/>
    <lineage>
        <taxon>Eukaryota</taxon>
        <taxon>Metamonada</taxon>
        <taxon>Diplomonadida</taxon>
        <taxon>Hexamitidae</taxon>
        <taxon>Hexamitinae</taxon>
        <taxon>Hexamita</taxon>
    </lineage>
</organism>
<comment type="catalytic activity">
    <reaction evidence="12">
        <text>L-lysyl-[protein] + acetyl-CoA = N(6)-acetyl-L-lysyl-[protein] + CoA + H(+)</text>
        <dbReference type="Rhea" id="RHEA:45948"/>
        <dbReference type="Rhea" id="RHEA-COMP:9752"/>
        <dbReference type="Rhea" id="RHEA-COMP:10731"/>
        <dbReference type="ChEBI" id="CHEBI:15378"/>
        <dbReference type="ChEBI" id="CHEBI:29969"/>
        <dbReference type="ChEBI" id="CHEBI:57287"/>
        <dbReference type="ChEBI" id="CHEBI:57288"/>
        <dbReference type="ChEBI" id="CHEBI:61930"/>
        <dbReference type="EC" id="2.3.1.48"/>
    </reaction>
</comment>
<feature type="domain" description="MYST-type HAT" evidence="13">
    <location>
        <begin position="88"/>
        <end position="365"/>
    </location>
</feature>
<evidence type="ECO:0000256" key="3">
    <source>
        <dbReference type="ARBA" id="ARBA00013184"/>
    </source>
</evidence>
<keyword evidence="9" id="KW-0007">Acetylation</keyword>
<comment type="caution">
    <text evidence="14">The sequence shown here is derived from an EMBL/GenBank/DDBJ whole genome shotgun (WGS) entry which is preliminary data.</text>
</comment>
<dbReference type="GO" id="GO:0008270">
    <property type="term" value="F:zinc ion binding"/>
    <property type="evidence" value="ECO:0007669"/>
    <property type="project" value="UniProtKB-KW"/>
</dbReference>
<dbReference type="GO" id="GO:0004402">
    <property type="term" value="F:histone acetyltransferase activity"/>
    <property type="evidence" value="ECO:0007669"/>
    <property type="project" value="InterPro"/>
</dbReference>